<dbReference type="CDD" id="cd00198">
    <property type="entry name" value="vWFA"/>
    <property type="match status" value="1"/>
</dbReference>
<dbReference type="Pfam" id="PF25106">
    <property type="entry name" value="VWA_4"/>
    <property type="match status" value="1"/>
</dbReference>
<dbReference type="PANTHER" id="PTHR47763:SF1">
    <property type="entry name" value="DUF659 DOMAIN-CONTAINING PROTEIN"/>
    <property type="match status" value="1"/>
</dbReference>
<comment type="caution">
    <text evidence="6">The sequence shown here is derived from an EMBL/GenBank/DDBJ whole genome shotgun (WGS) entry which is preliminary data.</text>
</comment>
<reference evidence="6 7" key="1">
    <citation type="submission" date="2024-11" db="EMBL/GenBank/DDBJ databases">
        <title>Chromosome-level genome assembly of the freshwater bivalve Anodonta woodiana.</title>
        <authorList>
            <person name="Chen X."/>
        </authorList>
    </citation>
    <scope>NUCLEOTIDE SEQUENCE [LARGE SCALE GENOMIC DNA]</scope>
    <source>
        <strain evidence="6">MN2024</strain>
        <tissue evidence="6">Gills</tissue>
    </source>
</reference>
<evidence type="ECO:0000256" key="4">
    <source>
        <dbReference type="SAM" id="MobiDB-lite"/>
    </source>
</evidence>
<dbReference type="InterPro" id="IPR056861">
    <property type="entry name" value="HMCN1-like_VWA"/>
</dbReference>
<feature type="domain" description="VWFA" evidence="5">
    <location>
        <begin position="60"/>
        <end position="266"/>
    </location>
</feature>
<dbReference type="AlphaFoldDB" id="A0ABD3VAK2"/>
<evidence type="ECO:0000313" key="6">
    <source>
        <dbReference type="EMBL" id="KAL3858621.1"/>
    </source>
</evidence>
<evidence type="ECO:0000313" key="7">
    <source>
        <dbReference type="Proteomes" id="UP001634394"/>
    </source>
</evidence>
<dbReference type="InterPro" id="IPR052969">
    <property type="entry name" value="Thr-specific_kinase-like"/>
</dbReference>
<dbReference type="PANTHER" id="PTHR47763">
    <property type="entry name" value="ALPHA-PROTEIN KINASE VWKA"/>
    <property type="match status" value="1"/>
</dbReference>
<dbReference type="PROSITE" id="PS50234">
    <property type="entry name" value="VWFA"/>
    <property type="match status" value="1"/>
</dbReference>
<accession>A0ABD3VAK2</accession>
<organism evidence="6 7">
    <name type="scientific">Sinanodonta woodiana</name>
    <name type="common">Chinese pond mussel</name>
    <name type="synonym">Anodonta woodiana</name>
    <dbReference type="NCBI Taxonomy" id="1069815"/>
    <lineage>
        <taxon>Eukaryota</taxon>
        <taxon>Metazoa</taxon>
        <taxon>Spiralia</taxon>
        <taxon>Lophotrochozoa</taxon>
        <taxon>Mollusca</taxon>
        <taxon>Bivalvia</taxon>
        <taxon>Autobranchia</taxon>
        <taxon>Heteroconchia</taxon>
        <taxon>Palaeoheterodonta</taxon>
        <taxon>Unionida</taxon>
        <taxon>Unionoidea</taxon>
        <taxon>Unionidae</taxon>
        <taxon>Unioninae</taxon>
        <taxon>Sinanodonta</taxon>
    </lineage>
</organism>
<dbReference type="InterPro" id="IPR036465">
    <property type="entry name" value="vWFA_dom_sf"/>
</dbReference>
<protein>
    <recommendedName>
        <fullName evidence="5">VWFA domain-containing protein</fullName>
    </recommendedName>
</protein>
<comment type="subcellular location">
    <subcellularLocation>
        <location evidence="1">Secreted</location>
    </subcellularLocation>
</comment>
<dbReference type="EMBL" id="JBJQND010000012">
    <property type="protein sequence ID" value="KAL3858621.1"/>
    <property type="molecule type" value="Genomic_DNA"/>
</dbReference>
<keyword evidence="3" id="KW-0732">Signal</keyword>
<name>A0ABD3VAK2_SINWO</name>
<sequence length="405" mass="44363">MDYLKSVIGFGKAEKTESKSDSEEKKSEPDSTGATSKTGVISVEKVERPQVVRHDSKVLDLAFAMDCTGSMGSYIETARQNIRTIVEEIVASEKSDIKLALVEYRDHPPQDSSFVTRVHDFTPSPKTMKSWLDACSAAGGGDTPEAVADALYDLTKLSWRPEATKICVFISDAPPHGLGCDSDGFPSGCPLGLDPMEITRQLAEMGITIYLVGCEPSISPFKEFFMAIAYMTGGQYVPLRKANMLTQVIIGGAREEMSLEQWMAEVDEEVQQEVAAGREVDEAEIQERIFSKLKSKGAKTNVLTRNSKNIDSASDYAKKLSELSSMEAIRKEFKPAAPAPAPMYESSPYAGMDGARATMTWGAPGSIAEGHDAEESYSCVESEVTYEQAQRMVQKSMMRNFAKKK</sequence>
<dbReference type="InterPro" id="IPR002035">
    <property type="entry name" value="VWF_A"/>
</dbReference>
<dbReference type="SUPFAM" id="SSF53300">
    <property type="entry name" value="vWA-like"/>
    <property type="match status" value="1"/>
</dbReference>
<dbReference type="SMART" id="SM00327">
    <property type="entry name" value="VWA"/>
    <property type="match status" value="1"/>
</dbReference>
<evidence type="ECO:0000256" key="3">
    <source>
        <dbReference type="ARBA" id="ARBA00022729"/>
    </source>
</evidence>
<evidence type="ECO:0000259" key="5">
    <source>
        <dbReference type="PROSITE" id="PS50234"/>
    </source>
</evidence>
<evidence type="ECO:0000256" key="2">
    <source>
        <dbReference type="ARBA" id="ARBA00022525"/>
    </source>
</evidence>
<dbReference type="Proteomes" id="UP001634394">
    <property type="component" value="Unassembled WGS sequence"/>
</dbReference>
<feature type="region of interest" description="Disordered" evidence="4">
    <location>
        <begin position="14"/>
        <end position="42"/>
    </location>
</feature>
<feature type="compositionally biased region" description="Basic and acidic residues" evidence="4">
    <location>
        <begin position="14"/>
        <end position="29"/>
    </location>
</feature>
<keyword evidence="7" id="KW-1185">Reference proteome</keyword>
<keyword evidence="2" id="KW-0964">Secreted</keyword>
<evidence type="ECO:0000256" key="1">
    <source>
        <dbReference type="ARBA" id="ARBA00004613"/>
    </source>
</evidence>
<proteinExistence type="predicted"/>
<gene>
    <name evidence="6" type="ORF">ACJMK2_008892</name>
</gene>
<dbReference type="Gene3D" id="3.40.50.410">
    <property type="entry name" value="von Willebrand factor, type A domain"/>
    <property type="match status" value="1"/>
</dbReference>